<reference evidence="1 2" key="1">
    <citation type="journal article" date="2018" name="Harmful Algae">
        <title>The highly heterogeneous methylated genomes and diverse restriction-modification systems of bloom-forming Microcystis.</title>
        <authorList>
            <person name="Zhao L."/>
            <person name="Song Y."/>
            <person name="Li L."/>
            <person name="Gan N."/>
            <person name="Brand J.J."/>
            <person name="Song L."/>
        </authorList>
    </citation>
    <scope>NUCLEOTIDE SEQUENCE [LARGE SCALE GENOMIC DNA]</scope>
    <source>
        <strain evidence="1 2">PCC 7806SL</strain>
    </source>
</reference>
<evidence type="ECO:0000313" key="1">
    <source>
        <dbReference type="EMBL" id="ARI81454.1"/>
    </source>
</evidence>
<evidence type="ECO:0000313" key="2">
    <source>
        <dbReference type="Proteomes" id="UP000192439"/>
    </source>
</evidence>
<dbReference type="Proteomes" id="UP000192439">
    <property type="component" value="Chromosome"/>
</dbReference>
<dbReference type="EMBL" id="CP020771">
    <property type="protein sequence ID" value="ARI81454.1"/>
    <property type="molecule type" value="Genomic_DNA"/>
</dbReference>
<sequence>MILAGDIIFYKIGELIHKRTNLQTEGGKPITPRYDSRSI</sequence>
<organism evidence="1 2">
    <name type="scientific">Microcystis aeruginosa PCC 7806SL</name>
    <dbReference type="NCBI Taxonomy" id="1903187"/>
    <lineage>
        <taxon>Bacteria</taxon>
        <taxon>Bacillati</taxon>
        <taxon>Cyanobacteriota</taxon>
        <taxon>Cyanophyceae</taxon>
        <taxon>Oscillatoriophycideae</taxon>
        <taxon>Chroococcales</taxon>
        <taxon>Microcystaceae</taxon>
        <taxon>Microcystis</taxon>
    </lineage>
</organism>
<protein>
    <submittedName>
        <fullName evidence="1">Uncharacterized protein</fullName>
    </submittedName>
</protein>
<keyword evidence="2" id="KW-1185">Reference proteome</keyword>
<proteinExistence type="predicted"/>
<gene>
    <name evidence="1" type="ORF">BH695_2173</name>
</gene>
<dbReference type="AlphaFoldDB" id="A0AB33BLW0"/>
<accession>A0AB33BLW0</accession>
<name>A0AB33BLW0_MICA7</name>